<accession>A0A0G1W7L9</accession>
<dbReference type="STRING" id="1618665.UY55_C0005G0031"/>
<evidence type="ECO:0000313" key="5">
    <source>
        <dbReference type="EMBL" id="KKW14683.1"/>
    </source>
</evidence>
<evidence type="ECO:0000256" key="3">
    <source>
        <dbReference type="ARBA" id="ARBA00022825"/>
    </source>
</evidence>
<dbReference type="InterPro" id="IPR023828">
    <property type="entry name" value="Peptidase_S8_Ser-AS"/>
</dbReference>
<evidence type="ECO:0000256" key="2">
    <source>
        <dbReference type="ARBA" id="ARBA00022801"/>
    </source>
</evidence>
<keyword evidence="4" id="KW-0812">Transmembrane</keyword>
<dbReference type="Proteomes" id="UP000034224">
    <property type="component" value="Unassembled WGS sequence"/>
</dbReference>
<comment type="caution">
    <text evidence="5">The sequence shown here is derived from an EMBL/GenBank/DDBJ whole genome shotgun (WGS) entry which is preliminary data.</text>
</comment>
<gene>
    <name evidence="5" type="ORF">UY55_C0005G0031</name>
</gene>
<keyword evidence="2" id="KW-0378">Hydrolase</keyword>
<keyword evidence="4" id="KW-1133">Transmembrane helix</keyword>
<protein>
    <submittedName>
        <fullName evidence="5">Uncharacterized protein</fullName>
    </submittedName>
</protein>
<keyword evidence="4" id="KW-0472">Membrane</keyword>
<keyword evidence="1" id="KW-0645">Protease</keyword>
<dbReference type="GO" id="GO:0008236">
    <property type="term" value="F:serine-type peptidase activity"/>
    <property type="evidence" value="ECO:0007669"/>
    <property type="project" value="UniProtKB-KW"/>
</dbReference>
<evidence type="ECO:0000256" key="4">
    <source>
        <dbReference type="SAM" id="Phobius"/>
    </source>
</evidence>
<organism evidence="5 6">
    <name type="scientific">Candidatus Jorgensenbacteria bacterium GW2011_GWB1_50_10</name>
    <dbReference type="NCBI Taxonomy" id="1618665"/>
    <lineage>
        <taxon>Bacteria</taxon>
        <taxon>Candidatus Joergenseniibacteriota</taxon>
    </lineage>
</organism>
<dbReference type="PROSITE" id="PS00138">
    <property type="entry name" value="SUBTILASE_SER"/>
    <property type="match status" value="1"/>
</dbReference>
<keyword evidence="3" id="KW-0720">Serine protease</keyword>
<dbReference type="EMBL" id="LCQK01000005">
    <property type="protein sequence ID" value="KKW14683.1"/>
    <property type="molecule type" value="Genomic_DNA"/>
</dbReference>
<evidence type="ECO:0000256" key="1">
    <source>
        <dbReference type="ARBA" id="ARBA00022670"/>
    </source>
</evidence>
<reference evidence="5 6" key="1">
    <citation type="journal article" date="2015" name="Nature">
        <title>rRNA introns, odd ribosomes, and small enigmatic genomes across a large radiation of phyla.</title>
        <authorList>
            <person name="Brown C.T."/>
            <person name="Hug L.A."/>
            <person name="Thomas B.C."/>
            <person name="Sharon I."/>
            <person name="Castelle C.J."/>
            <person name="Singh A."/>
            <person name="Wilkins M.J."/>
            <person name="Williams K.H."/>
            <person name="Banfield J.F."/>
        </authorList>
    </citation>
    <scope>NUCLEOTIDE SEQUENCE [LARGE SCALE GENOMIC DNA]</scope>
</reference>
<evidence type="ECO:0000313" key="6">
    <source>
        <dbReference type="Proteomes" id="UP000034224"/>
    </source>
</evidence>
<dbReference type="AlphaFoldDB" id="A0A0G1W7L9"/>
<proteinExistence type="predicted"/>
<dbReference type="GO" id="GO:0006508">
    <property type="term" value="P:proteolysis"/>
    <property type="evidence" value="ECO:0007669"/>
    <property type="project" value="UniProtKB-KW"/>
</dbReference>
<name>A0A0G1W7L9_9BACT</name>
<feature type="transmembrane region" description="Helical" evidence="4">
    <location>
        <begin position="717"/>
        <end position="737"/>
    </location>
</feature>
<sequence length="741" mass="77254">MSARFRLQRMIIATGLVFLLFGFGLFTVGDQLVLAVNQQLTSVSAGSLVLPSTATIGNTVTATGSGWPAYERGNIFILISTTGYGLWNFAADAFGAWSSTFTIPSSTFDGTPIVPGNYNFYAYGWDHDIKSAYRVVTLYGVSGFDFAVSTGTSYMNLNQGQSSSTSVTATLTSGTTKQVILTTSDCPTNVNCAVTTSLGYPTFTSTLNINVYQSATPGTYGVIVQGQEVKSGGGGLIRTAQVLLVINAPPPPTPFDYSIYSYDAGTITAGQTAYATANVQLVSGTSQRVNLALSGCPSSSTCSIVPNYGNPDYSAQVTIATTGSTPANTYMLSVTGTSSSAPTHTATFYLTVQAQPPPTPFDFDLSNSGPITVNYPSQPLGSTTVTVTLTQGQTQSVSLSVNGAPPGVTCTKNPASGSPTFISTITCTASASAVAGAYTITVTGSGGGRSHSTQLQLTVSTEIFDFSISMNPTTLTVTRGQTATGTVNVNLLSGATQTVTLTVGSAGCPPSATCTLSPTNGSPGFTSTLTITTSQSTSAGTYSLVITGTGGSKLHQTQLTVTVTTTVPGCDLSTQIISVSEVDSHNPNGQTVDNPIGTYVFDPDFTLNAQLIQSNCQVTGIPVVFISWQDSYQQTPPQTPITYPFQSTGTNTWTTGSIHKEPGSKWFLNIGVTTSTGTIWGLHIFSLTFTQGQGTVQSFGVMVQELFPTWMRTLTQIMGAGLMMIGIIFTAIGAVIFPRRM</sequence>